<feature type="region of interest" description="Disordered" evidence="1">
    <location>
        <begin position="1"/>
        <end position="20"/>
    </location>
</feature>
<protein>
    <submittedName>
        <fullName evidence="2">Nonribosomal peptide synthetase 6</fullName>
    </submittedName>
</protein>
<name>A0A0A9WML5_LYGHE</name>
<evidence type="ECO:0000313" key="2">
    <source>
        <dbReference type="EMBL" id="JAG07743.1"/>
    </source>
</evidence>
<sequence>MVVNKTSSRRRKSLCSPGDVRPDRGRMVLEIVQDLGNRNFYRRFQTEVGASPENSWKRVPRRRSRGGIQLERRFNCPQIQCRTYPGRMTGCCDPSAKESDLEDAADLTNHTRGEKECEKCSS</sequence>
<reference evidence="2" key="1">
    <citation type="journal article" date="2014" name="PLoS ONE">
        <title>Transcriptome-Based Identification of ABC Transporters in the Western Tarnished Plant Bug Lygus hesperus.</title>
        <authorList>
            <person name="Hull J.J."/>
            <person name="Chaney K."/>
            <person name="Geib S.M."/>
            <person name="Fabrick J.A."/>
            <person name="Brent C.S."/>
            <person name="Walsh D."/>
            <person name="Lavine L.C."/>
        </authorList>
    </citation>
    <scope>NUCLEOTIDE SEQUENCE</scope>
</reference>
<dbReference type="AlphaFoldDB" id="A0A0A9WML5"/>
<evidence type="ECO:0000256" key="1">
    <source>
        <dbReference type="SAM" id="MobiDB-lite"/>
    </source>
</evidence>
<proteinExistence type="predicted"/>
<gene>
    <name evidence="2" type="primary">NRPS6</name>
    <name evidence="2" type="ORF">CM83_36172</name>
</gene>
<dbReference type="EMBL" id="GBHO01035861">
    <property type="protein sequence ID" value="JAG07743.1"/>
    <property type="molecule type" value="Transcribed_RNA"/>
</dbReference>
<organism evidence="2">
    <name type="scientific">Lygus hesperus</name>
    <name type="common">Western plant bug</name>
    <dbReference type="NCBI Taxonomy" id="30085"/>
    <lineage>
        <taxon>Eukaryota</taxon>
        <taxon>Metazoa</taxon>
        <taxon>Ecdysozoa</taxon>
        <taxon>Arthropoda</taxon>
        <taxon>Hexapoda</taxon>
        <taxon>Insecta</taxon>
        <taxon>Pterygota</taxon>
        <taxon>Neoptera</taxon>
        <taxon>Paraneoptera</taxon>
        <taxon>Hemiptera</taxon>
        <taxon>Heteroptera</taxon>
        <taxon>Panheteroptera</taxon>
        <taxon>Cimicomorpha</taxon>
        <taxon>Miridae</taxon>
        <taxon>Mirini</taxon>
        <taxon>Lygus</taxon>
    </lineage>
</organism>
<accession>A0A0A9WML5</accession>
<reference evidence="2" key="2">
    <citation type="submission" date="2014-07" db="EMBL/GenBank/DDBJ databases">
        <authorList>
            <person name="Hull J."/>
        </authorList>
    </citation>
    <scope>NUCLEOTIDE SEQUENCE</scope>
</reference>